<feature type="region of interest" description="Disordered" evidence="1">
    <location>
        <begin position="1"/>
        <end position="147"/>
    </location>
</feature>
<name>A0A642UE68_DIURU</name>
<dbReference type="AlphaFoldDB" id="A0A642UE68"/>
<dbReference type="EMBL" id="SWFT01000157">
    <property type="protein sequence ID" value="KAA8897448.1"/>
    <property type="molecule type" value="Genomic_DNA"/>
</dbReference>
<accession>A0A642UE68</accession>
<comment type="caution">
    <text evidence="2">The sequence shown here is derived from an EMBL/GenBank/DDBJ whole genome shotgun (WGS) entry which is preliminary data.</text>
</comment>
<dbReference type="OMA" id="NTICEST"/>
<evidence type="ECO:0000313" key="2">
    <source>
        <dbReference type="EMBL" id="KAA8897448.1"/>
    </source>
</evidence>
<feature type="compositionally biased region" description="Acidic residues" evidence="1">
    <location>
        <begin position="111"/>
        <end position="133"/>
    </location>
</feature>
<feature type="region of interest" description="Disordered" evidence="1">
    <location>
        <begin position="355"/>
        <end position="382"/>
    </location>
</feature>
<dbReference type="OrthoDB" id="4026747at2759"/>
<keyword evidence="3" id="KW-1185">Reference proteome</keyword>
<reference evidence="2 3" key="1">
    <citation type="submission" date="2019-07" db="EMBL/GenBank/DDBJ databases">
        <title>Genome assembly of two rare yeast pathogens: Diutina rugosa and Trichomonascus ciferrii.</title>
        <authorList>
            <person name="Mixao V."/>
            <person name="Saus E."/>
            <person name="Hansen A."/>
            <person name="Lass-Flor C."/>
            <person name="Gabaldon T."/>
        </authorList>
    </citation>
    <scope>NUCLEOTIDE SEQUENCE [LARGE SCALE GENOMIC DNA]</scope>
    <source>
        <strain evidence="2 3">CBS 613</strain>
    </source>
</reference>
<dbReference type="GeneID" id="54783878"/>
<sequence length="495" mass="52482">MEPVRLESHQPSLPAPHQRWGNPTTTNPPPTTTASAQRSSRKPTDSLFGAGANHGPSKFFFANSPSPPKPADQSVDNDSRSGSSSSEATQTNRHDSLFSGTERSAEALAANDDEGYTSTDISEDDDDELDEDDPRAPGTDAHTDDEWVSISSQDTGVEPGCLQLGGRCRPPAAPQAPQAPRSLLSGLFNNENRGDRCAIDSGAGPKPILKRSSTTGIITIERCRDRATTRSSIIFAHKPSSYTDLVDEMSAPSTEFTSNEPGPPLGKQRSIVGISDFNVTVKNHSVSASTRSPSTSGCGDCEIHFDTAASCNLSSSLTKYSSVSMSNSSFKNLISKSSINLTKIYKSSRAKFHKSDSSIRSDEAPAPSASTTELAGTSPMMAVPPPAAASMVSPKLVSPHSCSSAISAVPAPSVVVPEAPPSLLVSATPAMFSMPMSPETTRKVMLSTELSESLKESIKIDYHLGKVPRPRRVITTSVVPAGDFDDIDDYHSKGW</sequence>
<dbReference type="Proteomes" id="UP000449547">
    <property type="component" value="Unassembled WGS sequence"/>
</dbReference>
<dbReference type="RefSeq" id="XP_034009985.1">
    <property type="nucleotide sequence ID" value="XM_034158186.1"/>
</dbReference>
<organism evidence="2 3">
    <name type="scientific">Diutina rugosa</name>
    <name type="common">Yeast</name>
    <name type="synonym">Candida rugosa</name>
    <dbReference type="NCBI Taxonomy" id="5481"/>
    <lineage>
        <taxon>Eukaryota</taxon>
        <taxon>Fungi</taxon>
        <taxon>Dikarya</taxon>
        <taxon>Ascomycota</taxon>
        <taxon>Saccharomycotina</taxon>
        <taxon>Pichiomycetes</taxon>
        <taxon>Debaryomycetaceae</taxon>
        <taxon>Diutina</taxon>
    </lineage>
</organism>
<proteinExistence type="predicted"/>
<protein>
    <submittedName>
        <fullName evidence="2">Uncharacterized protein</fullName>
    </submittedName>
</protein>
<evidence type="ECO:0000256" key="1">
    <source>
        <dbReference type="SAM" id="MobiDB-lite"/>
    </source>
</evidence>
<evidence type="ECO:0000313" key="3">
    <source>
        <dbReference type="Proteomes" id="UP000449547"/>
    </source>
</evidence>
<dbReference type="VEuPathDB" id="FungiDB:DIURU_005227"/>
<gene>
    <name evidence="2" type="ORF">DIURU_005227</name>
</gene>